<sequence length="32" mass="3641">MNADIFDNYSISFGKEERAPLRQSPANKQLIS</sequence>
<protein>
    <submittedName>
        <fullName evidence="1">Uncharacterized protein</fullName>
    </submittedName>
</protein>
<evidence type="ECO:0000313" key="1">
    <source>
        <dbReference type="EMBL" id="AGE96651.1"/>
    </source>
</evidence>
<reference evidence="1" key="1">
    <citation type="journal article" date="2013" name="Eukaryot. Cell">
        <title>Extremely Reduced Levels of Heterozygosity in the Vertebrate Pathogen Encephalitozoon cuniculi.</title>
        <authorList>
            <person name="Selman M."/>
            <person name="Sak B."/>
            <person name="Kvac M."/>
            <person name="Farinelli L."/>
            <person name="Weiss L.M."/>
            <person name="Corradi N."/>
        </authorList>
    </citation>
    <scope>NUCLEOTIDE SEQUENCE</scope>
</reference>
<proteinExistence type="predicted"/>
<organism evidence="1">
    <name type="scientific">Encephalitozoon cuniculi</name>
    <name type="common">Microsporidian parasite</name>
    <dbReference type="NCBI Taxonomy" id="6035"/>
    <lineage>
        <taxon>Eukaryota</taxon>
        <taxon>Fungi</taxon>
        <taxon>Fungi incertae sedis</taxon>
        <taxon>Microsporidia</taxon>
        <taxon>Unikaryonidae</taxon>
        <taxon>Encephalitozoon</taxon>
    </lineage>
</organism>
<name>M1KMS8_ENCCN</name>
<dbReference type="EMBL" id="KC513637">
    <property type="protein sequence ID" value="AGE96651.1"/>
    <property type="molecule type" value="Genomic_DNA"/>
</dbReference>
<gene>
    <name evidence="1" type="ORF">ECU06_1700</name>
</gene>
<accession>M1KMS8</accession>
<dbReference type="AlphaFoldDB" id="M1KMS8"/>